<gene>
    <name evidence="1" type="ORF">PHET_09745</name>
</gene>
<reference evidence="1" key="1">
    <citation type="submission" date="2019-05" db="EMBL/GenBank/DDBJ databases">
        <title>Annotation for the trematode Paragonimus heterotremus.</title>
        <authorList>
            <person name="Choi Y.-J."/>
        </authorList>
    </citation>
    <scope>NUCLEOTIDE SEQUENCE</scope>
    <source>
        <strain evidence="1">LC</strain>
    </source>
</reference>
<accession>A0A8J4SGV7</accession>
<dbReference type="OrthoDB" id="167718at2759"/>
<dbReference type="AlphaFoldDB" id="A0A8J4SGV7"/>
<protein>
    <submittedName>
        <fullName evidence="1">Uncharacterized protein</fullName>
    </submittedName>
</protein>
<keyword evidence="2" id="KW-1185">Reference proteome</keyword>
<comment type="caution">
    <text evidence="1">The sequence shown here is derived from an EMBL/GenBank/DDBJ whole genome shotgun (WGS) entry which is preliminary data.</text>
</comment>
<dbReference type="EMBL" id="LUCH01006481">
    <property type="protein sequence ID" value="KAF5397293.1"/>
    <property type="molecule type" value="Genomic_DNA"/>
</dbReference>
<name>A0A8J4SGV7_9TREM</name>
<organism evidence="1 2">
    <name type="scientific">Paragonimus heterotremus</name>
    <dbReference type="NCBI Taxonomy" id="100268"/>
    <lineage>
        <taxon>Eukaryota</taxon>
        <taxon>Metazoa</taxon>
        <taxon>Spiralia</taxon>
        <taxon>Lophotrochozoa</taxon>
        <taxon>Platyhelminthes</taxon>
        <taxon>Trematoda</taxon>
        <taxon>Digenea</taxon>
        <taxon>Plagiorchiida</taxon>
        <taxon>Troglotremata</taxon>
        <taxon>Troglotrematidae</taxon>
        <taxon>Paragonimus</taxon>
    </lineage>
</organism>
<dbReference type="Proteomes" id="UP000748531">
    <property type="component" value="Unassembled WGS sequence"/>
</dbReference>
<evidence type="ECO:0000313" key="2">
    <source>
        <dbReference type="Proteomes" id="UP000748531"/>
    </source>
</evidence>
<evidence type="ECO:0000313" key="1">
    <source>
        <dbReference type="EMBL" id="KAF5397293.1"/>
    </source>
</evidence>
<sequence>MCTTDICSDDAACLTLSCLLKFESVDDCKVTHDACRGKTIRGRPVKCRVGTYFTTVPKSEKPICGVKVKHVPVAVEDSQLKALFPNDALLKFRSNLDATKSSRTVVFIFRDRNAQKAALGRFNSELLFGLRLPARPWSEFLDLLTDEYCIVFCFPMLCFFYDTIIFSTHHPLLLDTDCSTWWLCTITTIDGLHLW</sequence>
<proteinExistence type="predicted"/>